<reference evidence="1 2" key="1">
    <citation type="submission" date="2024-02" db="EMBL/GenBank/DDBJ databases">
        <title>New thermophilic sulfur-oxidizing bacteria from a hot springs of the Uzon caldera (Kamchatka, Russia).</title>
        <authorList>
            <person name="Dukat A.M."/>
            <person name="Elcheninov A.G."/>
            <person name="Frolov E.N."/>
        </authorList>
    </citation>
    <scope>NUCLEOTIDE SEQUENCE [LARGE SCALE GENOMIC DNA]</scope>
    <source>
        <strain evidence="1 2">AK1</strain>
    </source>
</reference>
<protein>
    <submittedName>
        <fullName evidence="1">Uncharacterized protein</fullName>
    </submittedName>
</protein>
<dbReference type="EMBL" id="JBAJEX010000003">
    <property type="protein sequence ID" value="MEO1766790.1"/>
    <property type="molecule type" value="Genomic_DNA"/>
</dbReference>
<comment type="caution">
    <text evidence="1">The sequence shown here is derived from an EMBL/GenBank/DDBJ whole genome shotgun (WGS) entry which is preliminary data.</text>
</comment>
<organism evidence="1 2">
    <name type="scientific">Thiobacter aerophilum</name>
    <dbReference type="NCBI Taxonomy" id="3121275"/>
    <lineage>
        <taxon>Bacteria</taxon>
        <taxon>Pseudomonadati</taxon>
        <taxon>Pseudomonadota</taxon>
        <taxon>Betaproteobacteria</taxon>
        <taxon>Burkholderiales</taxon>
        <taxon>Thiobacteraceae</taxon>
        <taxon>Thiobacter</taxon>
    </lineage>
</organism>
<accession>A0ABV0EFM3</accession>
<proteinExistence type="predicted"/>
<keyword evidence="2" id="KW-1185">Reference proteome</keyword>
<evidence type="ECO:0000313" key="2">
    <source>
        <dbReference type="Proteomes" id="UP001482231"/>
    </source>
</evidence>
<gene>
    <name evidence="1" type="ORF">V6E02_06140</name>
</gene>
<dbReference type="Proteomes" id="UP001482231">
    <property type="component" value="Unassembled WGS sequence"/>
</dbReference>
<dbReference type="RefSeq" id="WP_347307897.1">
    <property type="nucleotide sequence ID" value="NZ_JBAJEX010000003.1"/>
</dbReference>
<evidence type="ECO:0000313" key="1">
    <source>
        <dbReference type="EMBL" id="MEO1766790.1"/>
    </source>
</evidence>
<name>A0ABV0EFM3_9BURK</name>
<sequence length="59" mass="6279">MKYLYTGPLTSLTLQGQDVILRPGGVVDLPDCEVTETLKALGRIAPVAEPNPTSKPKGE</sequence>